<name>A0A7H4LCS7_WHEAT</name>
<protein>
    <submittedName>
        <fullName evidence="1">Uncharacterized protein</fullName>
    </submittedName>
</protein>
<dbReference type="PANTHER" id="PTHR31286:SF167">
    <property type="entry name" value="OS09G0268800 PROTEIN"/>
    <property type="match status" value="1"/>
</dbReference>
<reference evidence="1 2" key="1">
    <citation type="submission" date="2018-05" db="EMBL/GenBank/DDBJ databases">
        <authorList>
            <person name="Thind KAUR A."/>
        </authorList>
    </citation>
    <scope>NUCLEOTIDE SEQUENCE [LARGE SCALE GENOMIC DNA]</scope>
</reference>
<organism evidence="1 2">
    <name type="scientific">Triticum aestivum</name>
    <name type="common">Wheat</name>
    <dbReference type="NCBI Taxonomy" id="4565"/>
    <lineage>
        <taxon>Eukaryota</taxon>
        <taxon>Viridiplantae</taxon>
        <taxon>Streptophyta</taxon>
        <taxon>Embryophyta</taxon>
        <taxon>Tracheophyta</taxon>
        <taxon>Spermatophyta</taxon>
        <taxon>Magnoliopsida</taxon>
        <taxon>Liliopsida</taxon>
        <taxon>Poales</taxon>
        <taxon>Poaceae</taxon>
        <taxon>BOP clade</taxon>
        <taxon>Pooideae</taxon>
        <taxon>Triticodae</taxon>
        <taxon>Triticeae</taxon>
        <taxon>Triticinae</taxon>
        <taxon>Triticum</taxon>
    </lineage>
</organism>
<sequence>MMAELGLHEEDLDDIVFDEKQAPPDAIRWMAVARVHIDKPYSQYWFFKNMRAAWDLAHDVKSQPLQDNLYTLQFFYLGDWERVMQEGPWNFRGDAVIIASYDGITKPTEVKLDTLDIWIQIHDVPDLYAHLVEPLAASVGEVLFTETMTQDFAGNFYRVWVKINVHKPLKNAVSMIRVLGIVAEF</sequence>
<evidence type="ECO:0000313" key="1">
    <source>
        <dbReference type="EMBL" id="SPT16415.1"/>
    </source>
</evidence>
<accession>A0A7H4LCS7</accession>
<dbReference type="InterPro" id="IPR040256">
    <property type="entry name" value="At4g02000-like"/>
</dbReference>
<evidence type="ECO:0000313" key="2">
    <source>
        <dbReference type="Proteomes" id="UP000280104"/>
    </source>
</evidence>
<dbReference type="EMBL" id="LS480641">
    <property type="protein sequence ID" value="SPT16415.1"/>
    <property type="molecule type" value="Genomic_DNA"/>
</dbReference>
<gene>
    <name evidence="1" type="ORF">CAMPLR22A2D_LOCUS1012</name>
</gene>
<dbReference type="AlphaFoldDB" id="A0A7H4LCS7"/>
<dbReference type="PANTHER" id="PTHR31286">
    <property type="entry name" value="GLYCINE-RICH CELL WALL STRUCTURAL PROTEIN 1.8-LIKE"/>
    <property type="match status" value="1"/>
</dbReference>
<proteinExistence type="predicted"/>
<dbReference type="Proteomes" id="UP000280104">
    <property type="component" value="Chromosome II"/>
</dbReference>